<organism evidence="2 3">
    <name type="scientific">Clostridium beijerinckii</name>
    <name type="common">Clostridium MP</name>
    <dbReference type="NCBI Taxonomy" id="1520"/>
    <lineage>
        <taxon>Bacteria</taxon>
        <taxon>Bacillati</taxon>
        <taxon>Bacillota</taxon>
        <taxon>Clostridia</taxon>
        <taxon>Eubacteriales</taxon>
        <taxon>Clostridiaceae</taxon>
        <taxon>Clostridium</taxon>
    </lineage>
</organism>
<keyword evidence="1" id="KW-0812">Transmembrane</keyword>
<dbReference type="OrthoDB" id="3183239at2"/>
<dbReference type="STRING" id="1520.LF65_04019"/>
<keyword evidence="1" id="KW-1133">Transmembrane helix</keyword>
<dbReference type="EMBL" id="CP010086">
    <property type="protein sequence ID" value="AJH00565.1"/>
    <property type="molecule type" value="Genomic_DNA"/>
</dbReference>
<name>A0A0B5QE81_CLOBE</name>
<feature type="transmembrane region" description="Helical" evidence="1">
    <location>
        <begin position="114"/>
        <end position="140"/>
    </location>
</feature>
<dbReference type="RefSeq" id="WP_041898407.1">
    <property type="nucleotide sequence ID" value="NZ_CP010086.2"/>
</dbReference>
<reference evidence="3" key="1">
    <citation type="submission" date="2014-12" db="EMBL/GenBank/DDBJ databases">
        <title>Genome sequence of Clostridium beijerinckii strain 59B.</title>
        <authorList>
            <person name="Little G.T."/>
            <person name="Minton N.P."/>
        </authorList>
    </citation>
    <scope>NUCLEOTIDE SEQUENCE [LARGE SCALE GENOMIC DNA]</scope>
    <source>
        <strain evidence="3">59B</strain>
    </source>
</reference>
<dbReference type="KEGG" id="cbei:LF65_04019"/>
<dbReference type="Proteomes" id="UP000031866">
    <property type="component" value="Chromosome"/>
</dbReference>
<evidence type="ECO:0000256" key="1">
    <source>
        <dbReference type="SAM" id="Phobius"/>
    </source>
</evidence>
<protein>
    <submittedName>
        <fullName evidence="2">Ubiquitin</fullName>
    </submittedName>
</protein>
<evidence type="ECO:0000313" key="2">
    <source>
        <dbReference type="EMBL" id="AJH00565.1"/>
    </source>
</evidence>
<accession>A0A0B5QE81</accession>
<sequence length="180" mass="20461">MERNEMIKILMEKTKVSYEEAEEVLQECDFDLLDAIIYLERQGKVENNGANTIIEVAIDNNEENKKENEENHKKKSGGIGEIIGRMFKFIGKVISKGNENYFEMKKENKKPIRISLTIAALLLIIGFWPVSVLLLVGLFFGYKYSIAGPDINTDKVNDILDKASESADNIKSDFKESYKG</sequence>
<dbReference type="SUPFAM" id="SSF46934">
    <property type="entry name" value="UBA-like"/>
    <property type="match status" value="1"/>
</dbReference>
<evidence type="ECO:0000313" key="3">
    <source>
        <dbReference type="Proteomes" id="UP000031866"/>
    </source>
</evidence>
<dbReference type="Gene3D" id="1.10.8.10">
    <property type="entry name" value="DNA helicase RuvA subunit, C-terminal domain"/>
    <property type="match status" value="1"/>
</dbReference>
<dbReference type="InterPro" id="IPR009060">
    <property type="entry name" value="UBA-like_sf"/>
</dbReference>
<keyword evidence="1" id="KW-0472">Membrane</keyword>
<proteinExistence type="predicted"/>
<dbReference type="AlphaFoldDB" id="A0A0B5QE81"/>
<dbReference type="CDD" id="cd14360">
    <property type="entry name" value="UBA_NAC_like_bac"/>
    <property type="match status" value="1"/>
</dbReference>
<gene>
    <name evidence="2" type="ORF">LF65_04019</name>
</gene>